<name>B4VXM5_9CYAN</name>
<dbReference type="EMBL" id="DS989858">
    <property type="protein sequence ID" value="EDX73426.1"/>
    <property type="molecule type" value="Genomic_DNA"/>
</dbReference>
<dbReference type="Proteomes" id="UP000003835">
    <property type="component" value="Unassembled WGS sequence"/>
</dbReference>
<keyword evidence="2" id="KW-1185">Reference proteome</keyword>
<dbReference type="HOGENOM" id="CLU_646743_0_0_3"/>
<protein>
    <submittedName>
        <fullName evidence="1">Uncharacterized protein</fullName>
    </submittedName>
</protein>
<evidence type="ECO:0000313" key="2">
    <source>
        <dbReference type="Proteomes" id="UP000003835"/>
    </source>
</evidence>
<evidence type="ECO:0000313" key="1">
    <source>
        <dbReference type="EMBL" id="EDX73426.1"/>
    </source>
</evidence>
<reference evidence="1 2" key="1">
    <citation type="submission" date="2008-07" db="EMBL/GenBank/DDBJ databases">
        <authorList>
            <person name="Tandeau de Marsac N."/>
            <person name="Ferriera S."/>
            <person name="Johnson J."/>
            <person name="Kravitz S."/>
            <person name="Beeson K."/>
            <person name="Sutton G."/>
            <person name="Rogers Y.-H."/>
            <person name="Friedman R."/>
            <person name="Frazier M."/>
            <person name="Venter J.C."/>
        </authorList>
    </citation>
    <scope>NUCLEOTIDE SEQUENCE [LARGE SCALE GENOMIC DNA]</scope>
    <source>
        <strain evidence="1 2">PCC 7420</strain>
    </source>
</reference>
<organism evidence="1 2">
    <name type="scientific">Coleofasciculus chthonoplastes PCC 7420</name>
    <dbReference type="NCBI Taxonomy" id="118168"/>
    <lineage>
        <taxon>Bacteria</taxon>
        <taxon>Bacillati</taxon>
        <taxon>Cyanobacteriota</taxon>
        <taxon>Cyanophyceae</taxon>
        <taxon>Coleofasciculales</taxon>
        <taxon>Coleofasciculaceae</taxon>
        <taxon>Coleofasciculus</taxon>
    </lineage>
</organism>
<accession>B4VXM5</accession>
<gene>
    <name evidence="1" type="ORF">MC7420_1222</name>
</gene>
<dbReference type="AlphaFoldDB" id="B4VXM5"/>
<proteinExistence type="predicted"/>
<sequence length="424" mass="48480">MISESQAEYLLSQCERWLGAKLHKLRWRLRSEHEQTKSHLWELIVLQATASAVISRHHSRDVANSEVSSLIQPEGDQESVPDIFLQPDECAPFWVEVAYITPRNPQQETDITRFPFWVGQELSKRKVADSKPLRIRLEPADTSKDVQVPPNNSWRQLLKTDKWKTFVAELESGNFKSTLCLEETENANVIVIIEGIEQGSFVSSSFPTPNVPRCAENHPIYKKIEEKAKQARNWAKSGKNKNYKPLVLFLGASEKLHQINDSGTPSSISLKQAVYSALADTEQWDLTTTLNAIGTAPWPGTKARRQRVKGSRLISAVVIVTIKNQYSGLSYGWRKQASKPLVIKNPHTDVELTAQQEQFINQINLNQVEYGDGHESWEALQPQDISVALYRYTTIREDKKIIDEEKKRRKAKKKLNFRKPDNKE</sequence>